<protein>
    <submittedName>
        <fullName evidence="1">Uncharacterized protein</fullName>
    </submittedName>
</protein>
<sequence>MAISRNITAKLNAIEAAAKARFADSPYVPRSEWSDDLKAAHKAFAEKLSTYRQFGFENKYEYLLHLQETVAAPPYPLKPEFEHLRWSNKIEDKLNLYQLTKAAR</sequence>
<name>A0A443JWQ0_9RHOB</name>
<dbReference type="Proteomes" id="UP000284451">
    <property type="component" value="Unassembled WGS sequence"/>
</dbReference>
<dbReference type="EMBL" id="SAUY01000090">
    <property type="protein sequence ID" value="RWR24942.1"/>
    <property type="molecule type" value="Genomic_DNA"/>
</dbReference>
<dbReference type="AlphaFoldDB" id="A0A443JWQ0"/>
<dbReference type="RefSeq" id="WP_128234235.1">
    <property type="nucleotide sequence ID" value="NZ_SAUY01000090.1"/>
</dbReference>
<proteinExistence type="predicted"/>
<organism evidence="1 2">
    <name type="scientific">Paenirhodobacter populi</name>
    <dbReference type="NCBI Taxonomy" id="2306993"/>
    <lineage>
        <taxon>Bacteria</taxon>
        <taxon>Pseudomonadati</taxon>
        <taxon>Pseudomonadota</taxon>
        <taxon>Alphaproteobacteria</taxon>
        <taxon>Rhodobacterales</taxon>
        <taxon>Rhodobacter group</taxon>
        <taxon>Paenirhodobacter</taxon>
    </lineage>
</organism>
<evidence type="ECO:0000313" key="2">
    <source>
        <dbReference type="Proteomes" id="UP000284451"/>
    </source>
</evidence>
<accession>A0A443JWQ0</accession>
<gene>
    <name evidence="1" type="ORF">D2T29_22485</name>
</gene>
<comment type="caution">
    <text evidence="1">The sequence shown here is derived from an EMBL/GenBank/DDBJ whole genome shotgun (WGS) entry which is preliminary data.</text>
</comment>
<reference evidence="1 2" key="2">
    <citation type="submission" date="2019-01" db="EMBL/GenBank/DDBJ databases">
        <authorList>
            <person name="Li Y."/>
        </authorList>
    </citation>
    <scope>NUCLEOTIDE SEQUENCE [LARGE SCALE GENOMIC DNA]</scope>
    <source>
        <strain evidence="1 2">07D10-4-3</strain>
    </source>
</reference>
<reference evidence="1 2" key="1">
    <citation type="submission" date="2019-01" db="EMBL/GenBank/DDBJ databases">
        <title>Sinorhodobacter populi sp. nov. isolated from the symptomatic bark tissue of Populus euramericana canker.</title>
        <authorList>
            <person name="Xu G."/>
        </authorList>
    </citation>
    <scope>NUCLEOTIDE SEQUENCE [LARGE SCALE GENOMIC DNA]</scope>
    <source>
        <strain evidence="1 2">07D10-4-3</strain>
    </source>
</reference>
<evidence type="ECO:0000313" key="1">
    <source>
        <dbReference type="EMBL" id="RWR24942.1"/>
    </source>
</evidence>